<feature type="transmembrane region" description="Helical" evidence="1">
    <location>
        <begin position="276"/>
        <end position="295"/>
    </location>
</feature>
<evidence type="ECO:0000313" key="3">
    <source>
        <dbReference type="EMBL" id="KAK8053328.1"/>
    </source>
</evidence>
<dbReference type="Proteomes" id="UP001446871">
    <property type="component" value="Unassembled WGS sequence"/>
</dbReference>
<evidence type="ECO:0000256" key="1">
    <source>
        <dbReference type="SAM" id="Phobius"/>
    </source>
</evidence>
<accession>A0ABR1U5X2</accession>
<keyword evidence="1" id="KW-0812">Transmembrane</keyword>
<evidence type="ECO:0000259" key="2">
    <source>
        <dbReference type="Pfam" id="PF20237"/>
    </source>
</evidence>
<keyword evidence="1" id="KW-0472">Membrane</keyword>
<feature type="domain" description="DUF6594" evidence="2">
    <location>
        <begin position="24"/>
        <end position="313"/>
    </location>
</feature>
<protein>
    <recommendedName>
        <fullName evidence="2">DUF6594 domain-containing protein</fullName>
    </recommendedName>
</protein>
<sequence length="320" mass="36696">MYPELTDVVTEGEIERKPWKYTGYKDLASYMASDQDFFAVRRFDRLHTRAILTLQARIEECEQRLDRLDQRYASPQVMAVGRGPPEIIEVPSQGFSQEEQARLDEKHGILSKPRHINNGTVRDDMPDRRALVEEYTLLLEKYDRLLLYFQLRAQKAAPAWNVNNVRNWFTNNPRAIMPNESTFPEHEAELLSITSRSGTFARRFFENNVIYPIGKSTGLFTKAPRFMTPRDSKNVHIFSDEATEIVATAGTFFVAALMLIAPLWILQAIQNTQLKLGVITIFVVVFLGFLTYATTGRAFERLAATAGYCAVLVVFLQNWE</sequence>
<dbReference type="EMBL" id="JAQQWM010000008">
    <property type="protein sequence ID" value="KAK8053328.1"/>
    <property type="molecule type" value="Genomic_DNA"/>
</dbReference>
<dbReference type="PANTHER" id="PTHR34502">
    <property type="entry name" value="DUF6594 DOMAIN-CONTAINING PROTEIN-RELATED"/>
    <property type="match status" value="1"/>
</dbReference>
<dbReference type="InterPro" id="IPR046529">
    <property type="entry name" value="DUF6594"/>
</dbReference>
<proteinExistence type="predicted"/>
<keyword evidence="1" id="KW-1133">Transmembrane helix</keyword>
<organism evidence="3 4">
    <name type="scientific">Apiospora saccharicola</name>
    <dbReference type="NCBI Taxonomy" id="335842"/>
    <lineage>
        <taxon>Eukaryota</taxon>
        <taxon>Fungi</taxon>
        <taxon>Dikarya</taxon>
        <taxon>Ascomycota</taxon>
        <taxon>Pezizomycotina</taxon>
        <taxon>Sordariomycetes</taxon>
        <taxon>Xylariomycetidae</taxon>
        <taxon>Amphisphaeriales</taxon>
        <taxon>Apiosporaceae</taxon>
        <taxon>Apiospora</taxon>
    </lineage>
</organism>
<dbReference type="PANTHER" id="PTHR34502:SF4">
    <property type="entry name" value="DUF6594 DOMAIN-CONTAINING PROTEIN"/>
    <property type="match status" value="1"/>
</dbReference>
<comment type="caution">
    <text evidence="3">The sequence shown here is derived from an EMBL/GenBank/DDBJ whole genome shotgun (WGS) entry which is preliminary data.</text>
</comment>
<keyword evidence="4" id="KW-1185">Reference proteome</keyword>
<name>A0ABR1U5X2_9PEZI</name>
<evidence type="ECO:0000313" key="4">
    <source>
        <dbReference type="Proteomes" id="UP001446871"/>
    </source>
</evidence>
<gene>
    <name evidence="3" type="ORF">PG996_012629</name>
</gene>
<dbReference type="Pfam" id="PF20237">
    <property type="entry name" value="DUF6594"/>
    <property type="match status" value="1"/>
</dbReference>
<feature type="transmembrane region" description="Helical" evidence="1">
    <location>
        <begin position="245"/>
        <end position="264"/>
    </location>
</feature>
<reference evidence="3 4" key="1">
    <citation type="submission" date="2023-01" db="EMBL/GenBank/DDBJ databases">
        <title>Analysis of 21 Apiospora genomes using comparative genomics revels a genus with tremendous synthesis potential of carbohydrate active enzymes and secondary metabolites.</title>
        <authorList>
            <person name="Sorensen T."/>
        </authorList>
    </citation>
    <scope>NUCLEOTIDE SEQUENCE [LARGE SCALE GENOMIC DNA]</scope>
    <source>
        <strain evidence="3 4">CBS 83171</strain>
    </source>
</reference>